<evidence type="ECO:0008006" key="5">
    <source>
        <dbReference type="Google" id="ProtNLM"/>
    </source>
</evidence>
<dbReference type="RefSeq" id="WP_133440961.1">
    <property type="nucleotide sequence ID" value="NZ_CP037954.1"/>
</dbReference>
<evidence type="ECO:0000313" key="4">
    <source>
        <dbReference type="Proteomes" id="UP000294419"/>
    </source>
</evidence>
<name>A0A4P6ZIT9_9FLAO</name>
<feature type="transmembrane region" description="Helical" evidence="2">
    <location>
        <begin position="36"/>
        <end position="58"/>
    </location>
</feature>
<dbReference type="KEGG" id="csal:NBC122_02849"/>
<accession>A0A4P6ZIT9</accession>
<keyword evidence="4" id="KW-1185">Reference proteome</keyword>
<dbReference type="EMBL" id="CP037954">
    <property type="protein sequence ID" value="QBO59649.1"/>
    <property type="molecule type" value="Genomic_DNA"/>
</dbReference>
<dbReference type="AlphaFoldDB" id="A0A4P6ZIT9"/>
<gene>
    <name evidence="3" type="ORF">NBC122_02849</name>
</gene>
<dbReference type="SUPFAM" id="SSF74653">
    <property type="entry name" value="TolA/TonB C-terminal domain"/>
    <property type="match status" value="1"/>
</dbReference>
<dbReference type="Gene3D" id="3.30.1150.10">
    <property type="match status" value="1"/>
</dbReference>
<dbReference type="OrthoDB" id="1095452at2"/>
<keyword evidence="2" id="KW-0472">Membrane</keyword>
<sequence>MRNLLQNKEFQLDEILFEHRNKNYGAYVLRNEADHILTKSMLIGIGVFAMMAISPLMVNAFKSTGKIITDEIPPPYIMREVERAEKPPVPVHTSPPVQTPVNTLDSTVPTPAKNPPVEKVMPKQSDYINAVPGTQDIIGDPPVTTYTPPAVQDVPVKNPETGILKPVDNSPKTTVDVEANFMGGINVFRNKVVNQFDGSAIDGTGEVLKTTIVFIVEKDGSISEVKATGPNADFNREAIKTIKSVKGKWVPAKLNGENVRSYFKFPISMQFE</sequence>
<evidence type="ECO:0000256" key="1">
    <source>
        <dbReference type="SAM" id="MobiDB-lite"/>
    </source>
</evidence>
<keyword evidence="2" id="KW-0812">Transmembrane</keyword>
<dbReference type="Proteomes" id="UP000294419">
    <property type="component" value="Chromosome"/>
</dbReference>
<reference evidence="3 4" key="1">
    <citation type="submission" date="2019-03" db="EMBL/GenBank/DDBJ databases">
        <authorList>
            <person name="Kim H."/>
            <person name="Yu S.-M."/>
        </authorList>
    </citation>
    <scope>NUCLEOTIDE SEQUENCE [LARGE SCALE GENOMIC DNA]</scope>
    <source>
        <strain evidence="3 4">NBC122</strain>
    </source>
</reference>
<feature type="region of interest" description="Disordered" evidence="1">
    <location>
        <begin position="87"/>
        <end position="119"/>
    </location>
</feature>
<organism evidence="3 4">
    <name type="scientific">Chryseobacterium salivictor</name>
    <dbReference type="NCBI Taxonomy" id="2547600"/>
    <lineage>
        <taxon>Bacteria</taxon>
        <taxon>Pseudomonadati</taxon>
        <taxon>Bacteroidota</taxon>
        <taxon>Flavobacteriia</taxon>
        <taxon>Flavobacteriales</taxon>
        <taxon>Weeksellaceae</taxon>
        <taxon>Chryseobacterium group</taxon>
        <taxon>Chryseobacterium</taxon>
    </lineage>
</organism>
<protein>
    <recommendedName>
        <fullName evidence="5">Protein TonB</fullName>
    </recommendedName>
</protein>
<feature type="compositionally biased region" description="Polar residues" evidence="1">
    <location>
        <begin position="95"/>
        <end position="109"/>
    </location>
</feature>
<keyword evidence="2" id="KW-1133">Transmembrane helix</keyword>
<evidence type="ECO:0000256" key="2">
    <source>
        <dbReference type="SAM" id="Phobius"/>
    </source>
</evidence>
<proteinExistence type="predicted"/>
<evidence type="ECO:0000313" key="3">
    <source>
        <dbReference type="EMBL" id="QBO59649.1"/>
    </source>
</evidence>
<feature type="region of interest" description="Disordered" evidence="1">
    <location>
        <begin position="148"/>
        <end position="169"/>
    </location>
</feature>